<dbReference type="EMBL" id="JACBKZ010000013">
    <property type="protein sequence ID" value="KAF5934710.1"/>
    <property type="molecule type" value="Genomic_DNA"/>
</dbReference>
<sequence length="123" mass="13991">MDRVGAFVDGKKRPGKIFTVMSFSEGGNYVAAVTGNKSISWKRHLLMQRSQVTSLFGADVLWLKGYTGAKVKMAIFDTSIRAKHPHFRNIKLIAGIIHFMVPRCLQLCNCNQYGCVEFKYRWT</sequence>
<dbReference type="GO" id="GO:0006508">
    <property type="term" value="P:proteolysis"/>
    <property type="evidence" value="ECO:0007669"/>
    <property type="project" value="InterPro"/>
</dbReference>
<dbReference type="Proteomes" id="UP000593564">
    <property type="component" value="Unassembled WGS sequence"/>
</dbReference>
<evidence type="ECO:0000313" key="1">
    <source>
        <dbReference type="EMBL" id="KAF5934710.1"/>
    </source>
</evidence>
<keyword evidence="2" id="KW-1185">Reference proteome</keyword>
<evidence type="ECO:0000313" key="2">
    <source>
        <dbReference type="Proteomes" id="UP000593564"/>
    </source>
</evidence>
<dbReference type="Gene3D" id="3.40.50.200">
    <property type="entry name" value="Peptidase S8/S53 domain"/>
    <property type="match status" value="1"/>
</dbReference>
<reference evidence="1 2" key="2">
    <citation type="submission" date="2020-07" db="EMBL/GenBank/DDBJ databases">
        <title>Genome assembly of wild tea tree DASZ reveals pedigree and selection history of tea varieties.</title>
        <authorList>
            <person name="Zhang W."/>
        </authorList>
    </citation>
    <scope>NUCLEOTIDE SEQUENCE [LARGE SCALE GENOMIC DNA]</scope>
    <source>
        <strain evidence="2">cv. G240</strain>
        <tissue evidence="1">Leaf</tissue>
    </source>
</reference>
<name>A0A7J7G1V6_CAMSI</name>
<dbReference type="InterPro" id="IPR036852">
    <property type="entry name" value="Peptidase_S8/S53_dom_sf"/>
</dbReference>
<proteinExistence type="predicted"/>
<gene>
    <name evidence="1" type="ORF">HYC85_025839</name>
</gene>
<accession>A0A7J7G1V6</accession>
<reference evidence="2" key="1">
    <citation type="journal article" date="2020" name="Nat. Commun.">
        <title>Genome assembly of wild tea tree DASZ reveals pedigree and selection history of tea varieties.</title>
        <authorList>
            <person name="Zhang W."/>
            <person name="Zhang Y."/>
            <person name="Qiu H."/>
            <person name="Guo Y."/>
            <person name="Wan H."/>
            <person name="Zhang X."/>
            <person name="Scossa F."/>
            <person name="Alseekh S."/>
            <person name="Zhang Q."/>
            <person name="Wang P."/>
            <person name="Xu L."/>
            <person name="Schmidt M.H."/>
            <person name="Jia X."/>
            <person name="Li D."/>
            <person name="Zhu A."/>
            <person name="Guo F."/>
            <person name="Chen W."/>
            <person name="Ni D."/>
            <person name="Usadel B."/>
            <person name="Fernie A.R."/>
            <person name="Wen W."/>
        </authorList>
    </citation>
    <scope>NUCLEOTIDE SEQUENCE [LARGE SCALE GENOMIC DNA]</scope>
    <source>
        <strain evidence="2">cv. G240</strain>
    </source>
</reference>
<comment type="caution">
    <text evidence="1">The sequence shown here is derived from an EMBL/GenBank/DDBJ whole genome shotgun (WGS) entry which is preliminary data.</text>
</comment>
<dbReference type="SUPFAM" id="SSF52743">
    <property type="entry name" value="Subtilisin-like"/>
    <property type="match status" value="1"/>
</dbReference>
<evidence type="ECO:0008006" key="3">
    <source>
        <dbReference type="Google" id="ProtNLM"/>
    </source>
</evidence>
<dbReference type="AlphaFoldDB" id="A0A7J7G1V6"/>
<dbReference type="GO" id="GO:0004252">
    <property type="term" value="F:serine-type endopeptidase activity"/>
    <property type="evidence" value="ECO:0007669"/>
    <property type="project" value="InterPro"/>
</dbReference>
<protein>
    <recommendedName>
        <fullName evidence="3">Peptidase S8/S53 domain-containing protein</fullName>
    </recommendedName>
</protein>
<organism evidence="1 2">
    <name type="scientific">Camellia sinensis</name>
    <name type="common">Tea plant</name>
    <name type="synonym">Thea sinensis</name>
    <dbReference type="NCBI Taxonomy" id="4442"/>
    <lineage>
        <taxon>Eukaryota</taxon>
        <taxon>Viridiplantae</taxon>
        <taxon>Streptophyta</taxon>
        <taxon>Embryophyta</taxon>
        <taxon>Tracheophyta</taxon>
        <taxon>Spermatophyta</taxon>
        <taxon>Magnoliopsida</taxon>
        <taxon>eudicotyledons</taxon>
        <taxon>Gunneridae</taxon>
        <taxon>Pentapetalae</taxon>
        <taxon>asterids</taxon>
        <taxon>Ericales</taxon>
        <taxon>Theaceae</taxon>
        <taxon>Camellia</taxon>
    </lineage>
</organism>